<dbReference type="PANTHER" id="PTHR11412">
    <property type="entry name" value="MACROGLOBULIN / COMPLEMENT"/>
    <property type="match status" value="1"/>
</dbReference>
<organism evidence="4 5">
    <name type="scientific">Angiostrongylus cantonensis</name>
    <name type="common">Rat lungworm</name>
    <dbReference type="NCBI Taxonomy" id="6313"/>
    <lineage>
        <taxon>Eukaryota</taxon>
        <taxon>Metazoa</taxon>
        <taxon>Ecdysozoa</taxon>
        <taxon>Nematoda</taxon>
        <taxon>Chromadorea</taxon>
        <taxon>Rhabditida</taxon>
        <taxon>Rhabditina</taxon>
        <taxon>Rhabditomorpha</taxon>
        <taxon>Strongyloidea</taxon>
        <taxon>Metastrongylidae</taxon>
        <taxon>Angiostrongylus</taxon>
    </lineage>
</organism>
<protein>
    <submittedName>
        <fullName evidence="5">A2M domain-containing protein</fullName>
    </submittedName>
</protein>
<evidence type="ECO:0000259" key="3">
    <source>
        <dbReference type="SMART" id="SM01360"/>
    </source>
</evidence>
<sequence length="912" mass="102382">LIIPLLVFVRAFPLTHEGAVYDGLIEFALVNPNGFELVRKQNSTADGYIALTFELPKHLFYGEWRVLARPMEANNDEFVFGAGFKVNDYALPPFKIFASIASGQLLNSTEIRDHGTGDRSETVVTFDPLIPGFEIVPMRPAFSDKTKHILFMIICNSYSMPGSGRFKEDGSITIIITRVMIGRCLLFVHSTGTRPATDMIQFIVVEQCQVSLLSTSDSIKPGASVTLTLNGQPHGIALIRAIDDRLNTFTTGEDITKGHSWDFLIFHQARFGNMQAKLINFVVFDEVKRAIVAEQNELGVRQYFHEVWLFDAVPLGLSGTVSKTVEAPDTVGRWSISSVFWAPGQRELCAARRVEIVSKKDVFMKIDLPKSVYLNETISAKVSVTALNPTREVKYAVCLSEISRKVCADLGSFGQLGKPGYSRVIVSPSQPTDTKTETSFPGKHHCSVGEIRDIVKQRIQVLKRVETEELYKMIILDTNKPLTPIVNYIVDSSVTSSDIFNVKEYRSFPAGDILVTDVHMHIPNSETVYSFTVDVSKFLSMNTMNRGDVSRSRRSADYERSFLSDVLKALSVDLYRFKRVKSKQNPDQQVVDALKNRIGASISDMLRFSDCKNESACGYAEYRSPRYPKERSIAFTALATSLLCEAAASKRIVCGGLRYLLQSIHIEWNEDDISLDEIVDLEHFMDKEWFLKAFLLQVSRDCAAYECVSGDVLVNSLGILAFVSAGAEGRNVDWDPLANWLYEQQLEDGSFENAIDTYFASRALFEYRFRKVVIDENTSKLKVTMHCPTCETPYVVNITNSATEIHIPTQVRNLTFETQGHGKVMIGIRVTAQKRQRSRRGLSQDDAYPVRITVEQQHVFRGTLRQTVCLRVLTSMVKTIEITHGLYTGYAASRNSVAILPVSSLLFELVHQ</sequence>
<name>A0A158PCV0_ANGCA</name>
<dbReference type="GO" id="GO:0004866">
    <property type="term" value="F:endopeptidase inhibitor activity"/>
    <property type="evidence" value="ECO:0007669"/>
    <property type="project" value="InterPro"/>
</dbReference>
<dbReference type="SMART" id="SM01360">
    <property type="entry name" value="A2M"/>
    <property type="match status" value="1"/>
</dbReference>
<evidence type="ECO:0000256" key="2">
    <source>
        <dbReference type="ARBA" id="ARBA00022966"/>
    </source>
</evidence>
<keyword evidence="1" id="KW-0732">Signal</keyword>
<dbReference type="Gene3D" id="2.60.120.1540">
    <property type="match status" value="1"/>
</dbReference>
<keyword evidence="2" id="KW-0882">Thioester bond</keyword>
<reference evidence="4" key="1">
    <citation type="submission" date="2012-09" db="EMBL/GenBank/DDBJ databases">
        <authorList>
            <person name="Martin A.A."/>
        </authorList>
    </citation>
    <scope>NUCLEOTIDE SEQUENCE</scope>
</reference>
<feature type="domain" description="Alpha-2-macroglobulin" evidence="3">
    <location>
        <begin position="307"/>
        <end position="399"/>
    </location>
</feature>
<evidence type="ECO:0000256" key="1">
    <source>
        <dbReference type="ARBA" id="ARBA00022729"/>
    </source>
</evidence>
<dbReference type="Gene3D" id="1.50.10.20">
    <property type="match status" value="1"/>
</dbReference>
<dbReference type="STRING" id="6313.A0A158PCV0"/>
<keyword evidence="4" id="KW-1185">Reference proteome</keyword>
<proteinExistence type="predicted"/>
<reference evidence="5" key="2">
    <citation type="submission" date="2016-04" db="UniProtKB">
        <authorList>
            <consortium name="WormBaseParasite"/>
        </authorList>
    </citation>
    <scope>IDENTIFICATION</scope>
</reference>
<dbReference type="Pfam" id="PF00207">
    <property type="entry name" value="A2M"/>
    <property type="match status" value="1"/>
</dbReference>
<dbReference type="Proteomes" id="UP000035642">
    <property type="component" value="Unassembled WGS sequence"/>
</dbReference>
<dbReference type="SUPFAM" id="SSF48239">
    <property type="entry name" value="Terpenoid cyclases/Protein prenyltransferases"/>
    <property type="match status" value="1"/>
</dbReference>
<dbReference type="AlphaFoldDB" id="A0A158PCV0"/>
<dbReference type="InterPro" id="IPR001599">
    <property type="entry name" value="Macroglobln_a2"/>
</dbReference>
<evidence type="ECO:0000313" key="4">
    <source>
        <dbReference type="Proteomes" id="UP000035642"/>
    </source>
</evidence>
<accession>A0A158PCV0</accession>
<dbReference type="InterPro" id="IPR008930">
    <property type="entry name" value="Terpenoid_cyclase/PrenylTrfase"/>
</dbReference>
<dbReference type="WBParaSite" id="ACAC_0001313901-mRNA-1">
    <property type="protein sequence ID" value="ACAC_0001313901-mRNA-1"/>
    <property type="gene ID" value="ACAC_0001313901"/>
</dbReference>
<dbReference type="Gene3D" id="2.20.130.20">
    <property type="match status" value="1"/>
</dbReference>
<dbReference type="Gene3D" id="2.60.40.1930">
    <property type="match status" value="1"/>
</dbReference>
<dbReference type="PANTHER" id="PTHR11412:SF136">
    <property type="entry name" value="CD109 ANTIGEN"/>
    <property type="match status" value="1"/>
</dbReference>
<evidence type="ECO:0000313" key="5">
    <source>
        <dbReference type="WBParaSite" id="ACAC_0001313901-mRNA-1"/>
    </source>
</evidence>
<dbReference type="InterPro" id="IPR050473">
    <property type="entry name" value="A2M/Complement_sys"/>
</dbReference>